<reference evidence="1 2" key="1">
    <citation type="submission" date="2020-01" db="EMBL/GenBank/DDBJ databases">
        <title>Draft genome sequence of Cand. Neptunochlamydia vexilliferae K9.</title>
        <authorList>
            <person name="Schulz F."/>
            <person name="Koestlbacher S."/>
            <person name="Wascher F."/>
            <person name="Pizzetti I."/>
            <person name="Horn M."/>
        </authorList>
    </citation>
    <scope>NUCLEOTIDE SEQUENCE [LARGE SCALE GENOMIC DNA]</scope>
    <source>
        <strain evidence="1 2">K9</strain>
    </source>
</reference>
<evidence type="ECO:0008006" key="3">
    <source>
        <dbReference type="Google" id="ProtNLM"/>
    </source>
</evidence>
<gene>
    <name evidence="1" type="ORF">NEPTK9_001025</name>
</gene>
<name>A0ABS0B1F2_9BACT</name>
<evidence type="ECO:0000313" key="1">
    <source>
        <dbReference type="EMBL" id="MBF5059511.1"/>
    </source>
</evidence>
<dbReference type="EMBL" id="JAAEJV010000025">
    <property type="protein sequence ID" value="MBF5059511.1"/>
    <property type="molecule type" value="Genomic_DNA"/>
</dbReference>
<protein>
    <recommendedName>
        <fullName evidence="3">DUF4143 domain-containing protein</fullName>
    </recommendedName>
</protein>
<evidence type="ECO:0000313" key="2">
    <source>
        <dbReference type="Proteomes" id="UP001194714"/>
    </source>
</evidence>
<organism evidence="1 2">
    <name type="scientific">Candidatus Neptunichlamydia vexilliferae</name>
    <dbReference type="NCBI Taxonomy" id="1651774"/>
    <lineage>
        <taxon>Bacteria</taxon>
        <taxon>Pseudomonadati</taxon>
        <taxon>Chlamydiota</taxon>
        <taxon>Chlamydiia</taxon>
        <taxon>Parachlamydiales</taxon>
        <taxon>Simkaniaceae</taxon>
        <taxon>Candidatus Neptunichlamydia</taxon>
    </lineage>
</organism>
<accession>A0ABS0B1F2</accession>
<dbReference type="Proteomes" id="UP001194714">
    <property type="component" value="Unassembled WGS sequence"/>
</dbReference>
<keyword evidence="2" id="KW-1185">Reference proteome</keyword>
<comment type="caution">
    <text evidence="1">The sequence shown here is derived from an EMBL/GenBank/DDBJ whole genome shotgun (WGS) entry which is preliminary data.</text>
</comment>
<sequence>MITKEEEPWILIEAKNSGKAISKNLLHFHEALGIRYAFQLALEKKPVEKNALLARKPAIIPAISFLSQLI</sequence>
<proteinExistence type="predicted"/>